<sequence length="74" mass="8153">MRAEKKQKVRRERGVWVATSRAAPGCRGGQAGGCAALRLWPHADLLKASPGHCGLNQTFSQWLHRKPLDRLPAP</sequence>
<dbReference type="EMBL" id="JWIN03000014">
    <property type="protein sequence ID" value="KAB1267521.1"/>
    <property type="molecule type" value="Genomic_DNA"/>
</dbReference>
<comment type="caution">
    <text evidence="1">The sequence shown here is derived from an EMBL/GenBank/DDBJ whole genome shotgun (WGS) entry which is preliminary data.</text>
</comment>
<proteinExistence type="predicted"/>
<organism evidence="1 2">
    <name type="scientific">Camelus dromedarius</name>
    <name type="common">Dromedary</name>
    <name type="synonym">Arabian camel</name>
    <dbReference type="NCBI Taxonomy" id="9838"/>
    <lineage>
        <taxon>Eukaryota</taxon>
        <taxon>Metazoa</taxon>
        <taxon>Chordata</taxon>
        <taxon>Craniata</taxon>
        <taxon>Vertebrata</taxon>
        <taxon>Euteleostomi</taxon>
        <taxon>Mammalia</taxon>
        <taxon>Eutheria</taxon>
        <taxon>Laurasiatheria</taxon>
        <taxon>Artiodactyla</taxon>
        <taxon>Tylopoda</taxon>
        <taxon>Camelidae</taxon>
        <taxon>Camelus</taxon>
    </lineage>
</organism>
<accession>A0A5N4D8S2</accession>
<keyword evidence="2" id="KW-1185">Reference proteome</keyword>
<protein>
    <submittedName>
        <fullName evidence="1">Uncharacterized protein</fullName>
    </submittedName>
</protein>
<reference evidence="1 2" key="1">
    <citation type="journal article" date="2019" name="Mol. Ecol. Resour.">
        <title>Improving Illumina assemblies with Hi-C and long reads: an example with the North African dromedary.</title>
        <authorList>
            <person name="Elbers J.P."/>
            <person name="Rogers M.F."/>
            <person name="Perelman P.L."/>
            <person name="Proskuryakova A.A."/>
            <person name="Serdyukova N.A."/>
            <person name="Johnson W.E."/>
            <person name="Horin P."/>
            <person name="Corander J."/>
            <person name="Murphy D."/>
            <person name="Burger P.A."/>
        </authorList>
    </citation>
    <scope>NUCLEOTIDE SEQUENCE [LARGE SCALE GENOMIC DNA]</scope>
    <source>
        <strain evidence="1">Drom800</strain>
        <tissue evidence="1">Blood</tissue>
    </source>
</reference>
<evidence type="ECO:0000313" key="1">
    <source>
        <dbReference type="EMBL" id="KAB1267521.1"/>
    </source>
</evidence>
<dbReference type="Proteomes" id="UP000299084">
    <property type="component" value="Unassembled WGS sequence"/>
</dbReference>
<name>A0A5N4D8S2_CAMDR</name>
<gene>
    <name evidence="1" type="ORF">Cadr_000012632</name>
</gene>
<dbReference type="AlphaFoldDB" id="A0A5N4D8S2"/>
<evidence type="ECO:0000313" key="2">
    <source>
        <dbReference type="Proteomes" id="UP000299084"/>
    </source>
</evidence>